<dbReference type="VEuPathDB" id="FungiDB:SDRG_15872"/>
<dbReference type="InParanoid" id="T0PYX5"/>
<dbReference type="STRING" id="1156394.T0PYX5"/>
<dbReference type="SUPFAM" id="SSF48403">
    <property type="entry name" value="Ankyrin repeat"/>
    <property type="match status" value="1"/>
</dbReference>
<sequence>MSSAIAHVLSTPELVLHIAAYQAGAWRDFIALRPLAIVDFQARLSPMASTCRDFWLSYERTDFVPTLRRIDAEFLTPWYRGYGLARVLRYIDAYGYRGFFTLLIDAVHAGRLPVLMFLHHTYGSGCDVQHLVDLAACSGHLDVLTFLHQNGYNGCSTSAMDGAAALGHLHIVQFLHEHRQEGCSVQALDFAAQNGHLNVVKFLKTHRNEGGTPGAIDFAAQNGHFDVADYLSQFEAQKPSKLWMRFYWVRPGESLWRHQLLLVLLLVLSVSALGVIMAFSPLQINAIVLPLLALIAIYVGVRCLHR</sequence>
<keyword evidence="1" id="KW-0472">Membrane</keyword>
<protein>
    <submittedName>
        <fullName evidence="2">Uncharacterized protein</fullName>
    </submittedName>
</protein>
<evidence type="ECO:0000313" key="3">
    <source>
        <dbReference type="Proteomes" id="UP000030762"/>
    </source>
</evidence>
<dbReference type="EMBL" id="JH767235">
    <property type="protein sequence ID" value="EQC26285.1"/>
    <property type="molecule type" value="Genomic_DNA"/>
</dbReference>
<dbReference type="Gene3D" id="1.25.40.20">
    <property type="entry name" value="Ankyrin repeat-containing domain"/>
    <property type="match status" value="1"/>
</dbReference>
<dbReference type="InterPro" id="IPR052050">
    <property type="entry name" value="SecEffector_AnkRepeat"/>
</dbReference>
<keyword evidence="3" id="KW-1185">Reference proteome</keyword>
<evidence type="ECO:0000256" key="1">
    <source>
        <dbReference type="SAM" id="Phobius"/>
    </source>
</evidence>
<organism evidence="2 3">
    <name type="scientific">Saprolegnia diclina (strain VS20)</name>
    <dbReference type="NCBI Taxonomy" id="1156394"/>
    <lineage>
        <taxon>Eukaryota</taxon>
        <taxon>Sar</taxon>
        <taxon>Stramenopiles</taxon>
        <taxon>Oomycota</taxon>
        <taxon>Saprolegniomycetes</taxon>
        <taxon>Saprolegniales</taxon>
        <taxon>Saprolegniaceae</taxon>
        <taxon>Saprolegnia</taxon>
    </lineage>
</organism>
<feature type="transmembrane region" description="Helical" evidence="1">
    <location>
        <begin position="286"/>
        <end position="304"/>
    </location>
</feature>
<dbReference type="Proteomes" id="UP000030762">
    <property type="component" value="Unassembled WGS sequence"/>
</dbReference>
<dbReference type="Pfam" id="PF12796">
    <property type="entry name" value="Ank_2"/>
    <property type="match status" value="1"/>
</dbReference>
<dbReference type="RefSeq" id="XP_008620280.1">
    <property type="nucleotide sequence ID" value="XM_008622058.1"/>
</dbReference>
<dbReference type="PANTHER" id="PTHR46586:SF3">
    <property type="entry name" value="ANKYRIN REPEAT-CONTAINING PROTEIN"/>
    <property type="match status" value="1"/>
</dbReference>
<keyword evidence="1" id="KW-1133">Transmembrane helix</keyword>
<keyword evidence="1" id="KW-0812">Transmembrane</keyword>
<dbReference type="GeneID" id="19956599"/>
<dbReference type="InterPro" id="IPR002110">
    <property type="entry name" value="Ankyrin_rpt"/>
</dbReference>
<dbReference type="InterPro" id="IPR036770">
    <property type="entry name" value="Ankyrin_rpt-contain_sf"/>
</dbReference>
<dbReference type="eggNOG" id="KOG0508">
    <property type="taxonomic scope" value="Eukaryota"/>
</dbReference>
<feature type="transmembrane region" description="Helical" evidence="1">
    <location>
        <begin position="260"/>
        <end position="280"/>
    </location>
</feature>
<gene>
    <name evidence="2" type="ORF">SDRG_15872</name>
</gene>
<proteinExistence type="predicted"/>
<reference evidence="2 3" key="1">
    <citation type="submission" date="2012-04" db="EMBL/GenBank/DDBJ databases">
        <title>The Genome Sequence of Saprolegnia declina VS20.</title>
        <authorList>
            <consortium name="The Broad Institute Genome Sequencing Platform"/>
            <person name="Russ C."/>
            <person name="Nusbaum C."/>
            <person name="Tyler B."/>
            <person name="van West P."/>
            <person name="Dieguez-Uribeondo J."/>
            <person name="de Bruijn I."/>
            <person name="Tripathy S."/>
            <person name="Jiang R."/>
            <person name="Young S.K."/>
            <person name="Zeng Q."/>
            <person name="Gargeya S."/>
            <person name="Fitzgerald M."/>
            <person name="Haas B."/>
            <person name="Abouelleil A."/>
            <person name="Alvarado L."/>
            <person name="Arachchi H.M."/>
            <person name="Berlin A."/>
            <person name="Chapman S.B."/>
            <person name="Goldberg J."/>
            <person name="Griggs A."/>
            <person name="Gujja S."/>
            <person name="Hansen M."/>
            <person name="Howarth C."/>
            <person name="Imamovic A."/>
            <person name="Larimer J."/>
            <person name="McCowen C."/>
            <person name="Montmayeur A."/>
            <person name="Murphy C."/>
            <person name="Neiman D."/>
            <person name="Pearson M."/>
            <person name="Priest M."/>
            <person name="Roberts A."/>
            <person name="Saif S."/>
            <person name="Shea T."/>
            <person name="Sisk P."/>
            <person name="Sykes S."/>
            <person name="Wortman J."/>
            <person name="Nusbaum C."/>
            <person name="Birren B."/>
        </authorList>
    </citation>
    <scope>NUCLEOTIDE SEQUENCE [LARGE SCALE GENOMIC DNA]</scope>
    <source>
        <strain evidence="2 3">VS20</strain>
    </source>
</reference>
<evidence type="ECO:0000313" key="2">
    <source>
        <dbReference type="EMBL" id="EQC26285.1"/>
    </source>
</evidence>
<dbReference type="AlphaFoldDB" id="T0PYX5"/>
<accession>T0PYX5</accession>
<dbReference type="PANTHER" id="PTHR46586">
    <property type="entry name" value="ANKYRIN REPEAT-CONTAINING PROTEIN"/>
    <property type="match status" value="1"/>
</dbReference>
<dbReference type="OMA" id="HFDVADY"/>
<name>T0PYX5_SAPDV</name>
<dbReference type="OrthoDB" id="72755at2759"/>